<dbReference type="STRING" id="1448318.A0A319DVG8"/>
<dbReference type="Pfam" id="PF12311">
    <property type="entry name" value="DUF3632"/>
    <property type="match status" value="1"/>
</dbReference>
<accession>A0A319DVG8</accession>
<dbReference type="InterPro" id="IPR053204">
    <property type="entry name" value="Oxopyrrolidines_Biosynth-assoc"/>
</dbReference>
<dbReference type="VEuPathDB" id="FungiDB:BO78DRAFT_439585"/>
<organism evidence="1 2">
    <name type="scientific">Aspergillus sclerotiicarbonarius (strain CBS 121057 / IBT 28362)</name>
    <dbReference type="NCBI Taxonomy" id="1448318"/>
    <lineage>
        <taxon>Eukaryota</taxon>
        <taxon>Fungi</taxon>
        <taxon>Dikarya</taxon>
        <taxon>Ascomycota</taxon>
        <taxon>Pezizomycotina</taxon>
        <taxon>Eurotiomycetes</taxon>
        <taxon>Eurotiomycetidae</taxon>
        <taxon>Eurotiales</taxon>
        <taxon>Aspergillaceae</taxon>
        <taxon>Aspergillus</taxon>
        <taxon>Aspergillus subgen. Circumdati</taxon>
    </lineage>
</organism>
<reference evidence="1 2" key="1">
    <citation type="submission" date="2018-02" db="EMBL/GenBank/DDBJ databases">
        <title>The genomes of Aspergillus section Nigri reveals drivers in fungal speciation.</title>
        <authorList>
            <consortium name="DOE Joint Genome Institute"/>
            <person name="Vesth T.C."/>
            <person name="Nybo J."/>
            <person name="Theobald S."/>
            <person name="Brandl J."/>
            <person name="Frisvad J.C."/>
            <person name="Nielsen K.F."/>
            <person name="Lyhne E.K."/>
            <person name="Kogle M.E."/>
            <person name="Kuo A."/>
            <person name="Riley R."/>
            <person name="Clum A."/>
            <person name="Nolan M."/>
            <person name="Lipzen A."/>
            <person name="Salamov A."/>
            <person name="Henrissat B."/>
            <person name="Wiebenga A."/>
            <person name="De vries R.P."/>
            <person name="Grigoriev I.V."/>
            <person name="Mortensen U.H."/>
            <person name="Andersen M.R."/>
            <person name="Baker S.E."/>
        </authorList>
    </citation>
    <scope>NUCLEOTIDE SEQUENCE [LARGE SCALE GENOMIC DNA]</scope>
    <source>
        <strain evidence="1 2">CBS 121057</strain>
    </source>
</reference>
<dbReference type="PANTHER" id="PTHR38797">
    <property type="entry name" value="NUCLEAR PORE COMPLEX PROTEIN NUP85-RELATED"/>
    <property type="match status" value="1"/>
</dbReference>
<dbReference type="EMBL" id="KZ826473">
    <property type="protein sequence ID" value="PYI00215.1"/>
    <property type="molecule type" value="Genomic_DNA"/>
</dbReference>
<evidence type="ECO:0000313" key="2">
    <source>
        <dbReference type="Proteomes" id="UP000248423"/>
    </source>
</evidence>
<dbReference type="InterPro" id="IPR022085">
    <property type="entry name" value="OpdG"/>
</dbReference>
<protein>
    <submittedName>
        <fullName evidence="1">Uncharacterized protein</fullName>
    </submittedName>
</protein>
<dbReference type="OrthoDB" id="3350591at2759"/>
<dbReference type="PANTHER" id="PTHR38797:SF4">
    <property type="entry name" value="NUCLEAR PORE COMPLEX PROTEIN NUP85"/>
    <property type="match status" value="1"/>
</dbReference>
<dbReference type="Proteomes" id="UP000248423">
    <property type="component" value="Unassembled WGS sequence"/>
</dbReference>
<name>A0A319DVG8_ASPSB</name>
<sequence>MLRCLKSSIRVVFDSCPSIPSTSNVQASSEMTLRLSIDETDLSLKTSVDRYSDWKAFLVLRRCLEPDGDLSVDQATALIHEMLPAKTDKDCSVVPTLFCYLCVDVADKIPYSHPVQHKFVDLIKNLKVSDRINQNLYCELGGGKVSKSVLSLYISIREHYPYDFEPGTAEEQQYLNISAFIARLAAAGVARSMGWAVWKMADNLEDEPSDDTYSACVSDAAVWILCAGQWLFIQIFQASEEDEDAPQLWRTGSRYNGPIFGMERWNFWQTAFAAAAESKVANAECRMLATKAKDFMPAIAQAITW</sequence>
<evidence type="ECO:0000313" key="1">
    <source>
        <dbReference type="EMBL" id="PYI00215.1"/>
    </source>
</evidence>
<proteinExistence type="predicted"/>
<keyword evidence="2" id="KW-1185">Reference proteome</keyword>
<dbReference type="AlphaFoldDB" id="A0A319DVG8"/>
<gene>
    <name evidence="1" type="ORF">BO78DRAFT_439585</name>
</gene>